<name>A0ACB6ZLY0_THEGA</name>
<dbReference type="EMBL" id="MU117980">
    <property type="protein sequence ID" value="KAF9650825.1"/>
    <property type="molecule type" value="Genomic_DNA"/>
</dbReference>
<proteinExistence type="predicted"/>
<dbReference type="Proteomes" id="UP000886501">
    <property type="component" value="Unassembled WGS sequence"/>
</dbReference>
<accession>A0ACB6ZLY0</accession>
<gene>
    <name evidence="1" type="ORF">BDM02DRAFT_1195093</name>
</gene>
<organism evidence="1 2">
    <name type="scientific">Thelephora ganbajun</name>
    <name type="common">Ganba fungus</name>
    <dbReference type="NCBI Taxonomy" id="370292"/>
    <lineage>
        <taxon>Eukaryota</taxon>
        <taxon>Fungi</taxon>
        <taxon>Dikarya</taxon>
        <taxon>Basidiomycota</taxon>
        <taxon>Agaricomycotina</taxon>
        <taxon>Agaricomycetes</taxon>
        <taxon>Thelephorales</taxon>
        <taxon>Thelephoraceae</taxon>
        <taxon>Thelephora</taxon>
    </lineage>
</organism>
<comment type="caution">
    <text evidence="1">The sequence shown here is derived from an EMBL/GenBank/DDBJ whole genome shotgun (WGS) entry which is preliminary data.</text>
</comment>
<evidence type="ECO:0000313" key="1">
    <source>
        <dbReference type="EMBL" id="KAF9650825.1"/>
    </source>
</evidence>
<reference evidence="1" key="1">
    <citation type="submission" date="2019-10" db="EMBL/GenBank/DDBJ databases">
        <authorList>
            <consortium name="DOE Joint Genome Institute"/>
            <person name="Kuo A."/>
            <person name="Miyauchi S."/>
            <person name="Kiss E."/>
            <person name="Drula E."/>
            <person name="Kohler A."/>
            <person name="Sanchez-Garcia M."/>
            <person name="Andreopoulos B."/>
            <person name="Barry K.W."/>
            <person name="Bonito G."/>
            <person name="Buee M."/>
            <person name="Carver A."/>
            <person name="Chen C."/>
            <person name="Cichocki N."/>
            <person name="Clum A."/>
            <person name="Culley D."/>
            <person name="Crous P.W."/>
            <person name="Fauchery L."/>
            <person name="Girlanda M."/>
            <person name="Hayes R."/>
            <person name="Keri Z."/>
            <person name="Labutti K."/>
            <person name="Lipzen A."/>
            <person name="Lombard V."/>
            <person name="Magnuson J."/>
            <person name="Maillard F."/>
            <person name="Morin E."/>
            <person name="Murat C."/>
            <person name="Nolan M."/>
            <person name="Ohm R."/>
            <person name="Pangilinan J."/>
            <person name="Pereira M."/>
            <person name="Perotto S."/>
            <person name="Peter M."/>
            <person name="Riley R."/>
            <person name="Sitrit Y."/>
            <person name="Stielow B."/>
            <person name="Szollosi G."/>
            <person name="Zifcakova L."/>
            <person name="Stursova M."/>
            <person name="Spatafora J.W."/>
            <person name="Tedersoo L."/>
            <person name="Vaario L.-M."/>
            <person name="Yamada A."/>
            <person name="Yan M."/>
            <person name="Wang P."/>
            <person name="Xu J."/>
            <person name="Bruns T."/>
            <person name="Baldrian P."/>
            <person name="Vilgalys R."/>
            <person name="Henrissat B."/>
            <person name="Grigoriev I.V."/>
            <person name="Hibbett D."/>
            <person name="Nagy L.G."/>
            <person name="Martin F.M."/>
        </authorList>
    </citation>
    <scope>NUCLEOTIDE SEQUENCE</scope>
    <source>
        <strain evidence="1">P2</strain>
    </source>
</reference>
<evidence type="ECO:0000313" key="2">
    <source>
        <dbReference type="Proteomes" id="UP000886501"/>
    </source>
</evidence>
<keyword evidence="2" id="KW-1185">Reference proteome</keyword>
<reference evidence="1" key="2">
    <citation type="journal article" date="2020" name="Nat. Commun.">
        <title>Large-scale genome sequencing of mycorrhizal fungi provides insights into the early evolution of symbiotic traits.</title>
        <authorList>
            <person name="Miyauchi S."/>
            <person name="Kiss E."/>
            <person name="Kuo A."/>
            <person name="Drula E."/>
            <person name="Kohler A."/>
            <person name="Sanchez-Garcia M."/>
            <person name="Morin E."/>
            <person name="Andreopoulos B."/>
            <person name="Barry K.W."/>
            <person name="Bonito G."/>
            <person name="Buee M."/>
            <person name="Carver A."/>
            <person name="Chen C."/>
            <person name="Cichocki N."/>
            <person name="Clum A."/>
            <person name="Culley D."/>
            <person name="Crous P.W."/>
            <person name="Fauchery L."/>
            <person name="Girlanda M."/>
            <person name="Hayes R.D."/>
            <person name="Keri Z."/>
            <person name="LaButti K."/>
            <person name="Lipzen A."/>
            <person name="Lombard V."/>
            <person name="Magnuson J."/>
            <person name="Maillard F."/>
            <person name="Murat C."/>
            <person name="Nolan M."/>
            <person name="Ohm R.A."/>
            <person name="Pangilinan J."/>
            <person name="Pereira M.F."/>
            <person name="Perotto S."/>
            <person name="Peter M."/>
            <person name="Pfister S."/>
            <person name="Riley R."/>
            <person name="Sitrit Y."/>
            <person name="Stielow J.B."/>
            <person name="Szollosi G."/>
            <person name="Zifcakova L."/>
            <person name="Stursova M."/>
            <person name="Spatafora J.W."/>
            <person name="Tedersoo L."/>
            <person name="Vaario L.M."/>
            <person name="Yamada A."/>
            <person name="Yan M."/>
            <person name="Wang P."/>
            <person name="Xu J."/>
            <person name="Bruns T."/>
            <person name="Baldrian P."/>
            <person name="Vilgalys R."/>
            <person name="Dunand C."/>
            <person name="Henrissat B."/>
            <person name="Grigoriev I.V."/>
            <person name="Hibbett D."/>
            <person name="Nagy L.G."/>
            <person name="Martin F.M."/>
        </authorList>
    </citation>
    <scope>NUCLEOTIDE SEQUENCE</scope>
    <source>
        <strain evidence="1">P2</strain>
    </source>
</reference>
<sequence>MMIPTERRIGFLIISFHDVVLISHLPLLLSSFSKHCYDTSWFDQLLTSLNLN</sequence>
<protein>
    <submittedName>
        <fullName evidence="1">Uncharacterized protein</fullName>
    </submittedName>
</protein>